<evidence type="ECO:0008006" key="3">
    <source>
        <dbReference type="Google" id="ProtNLM"/>
    </source>
</evidence>
<evidence type="ECO:0000313" key="2">
    <source>
        <dbReference type="Proteomes" id="UP000248987"/>
    </source>
</evidence>
<dbReference type="EMBL" id="QLLQ01000004">
    <property type="protein sequence ID" value="RAJ25254.1"/>
    <property type="molecule type" value="Genomic_DNA"/>
</dbReference>
<reference evidence="1 2" key="1">
    <citation type="submission" date="2018-06" db="EMBL/GenBank/DDBJ databases">
        <title>Genomic Encyclopedia of Archaeal and Bacterial Type Strains, Phase II (KMG-II): from individual species to whole genera.</title>
        <authorList>
            <person name="Goeker M."/>
        </authorList>
    </citation>
    <scope>NUCLEOTIDE SEQUENCE [LARGE SCALE GENOMIC DNA]</scope>
    <source>
        <strain evidence="1 2">DSM 12408</strain>
    </source>
</reference>
<dbReference type="AlphaFoldDB" id="A0A1A7R362"/>
<gene>
    <name evidence="1" type="ORF">LX77_01556</name>
</gene>
<dbReference type="Proteomes" id="UP000248987">
    <property type="component" value="Unassembled WGS sequence"/>
</dbReference>
<sequence length="191" mass="22137">MNTFLKRLLIILAVVAVGLFLYSHFVEDIFSKRLSPKDTVKFELNDTKLEVLYNRPLKKGREIFGALVPYNQVWRTGANEATTFTTNKFLVVDGTTVPTGTYTLWTVPQDSIWKVFINTKQYPWGVDEQMRPMREPKYDLLEVDVPVINLDNTVEQFTIAFDNTTDNLKLTMAWDHTKIEVPMEISKEQPK</sequence>
<name>A0A1A7R362_9FLAO</name>
<dbReference type="RefSeq" id="WP_066432782.1">
    <property type="nucleotide sequence ID" value="NZ_LZRN01000011.1"/>
</dbReference>
<comment type="caution">
    <text evidence="1">The sequence shown here is derived from an EMBL/GenBank/DDBJ whole genome shotgun (WGS) entry which is preliminary data.</text>
</comment>
<dbReference type="STRING" id="49280.A9996_07435"/>
<dbReference type="InterPro" id="IPR021314">
    <property type="entry name" value="DUF2911"/>
</dbReference>
<keyword evidence="2" id="KW-1185">Reference proteome</keyword>
<dbReference type="OrthoDB" id="187854at2"/>
<accession>A0A1A7R362</accession>
<dbReference type="Pfam" id="PF11138">
    <property type="entry name" value="DUF2911"/>
    <property type="match status" value="1"/>
</dbReference>
<protein>
    <recommendedName>
        <fullName evidence="3">DUF2911 family protein</fullName>
    </recommendedName>
</protein>
<evidence type="ECO:0000313" key="1">
    <source>
        <dbReference type="EMBL" id="RAJ25254.1"/>
    </source>
</evidence>
<organism evidence="1 2">
    <name type="scientific">Gelidibacter algens</name>
    <dbReference type="NCBI Taxonomy" id="49280"/>
    <lineage>
        <taxon>Bacteria</taxon>
        <taxon>Pseudomonadati</taxon>
        <taxon>Bacteroidota</taxon>
        <taxon>Flavobacteriia</taxon>
        <taxon>Flavobacteriales</taxon>
        <taxon>Flavobacteriaceae</taxon>
        <taxon>Gelidibacter</taxon>
    </lineage>
</organism>
<proteinExistence type="predicted"/>